<evidence type="ECO:0000256" key="1">
    <source>
        <dbReference type="SAM" id="MobiDB-lite"/>
    </source>
</evidence>
<dbReference type="Ensembl" id="ENSVKKT00000017999.1">
    <property type="protein sequence ID" value="ENSVKKP00000017560.1"/>
    <property type="gene ID" value="ENSVKKG00000012017.1"/>
</dbReference>
<feature type="region of interest" description="Disordered" evidence="1">
    <location>
        <begin position="120"/>
        <end position="140"/>
    </location>
</feature>
<accession>A0A8D2Q3U9</accession>
<evidence type="ECO:0000313" key="3">
    <source>
        <dbReference type="Proteomes" id="UP000694545"/>
    </source>
</evidence>
<name>A0A8D2Q3U9_VARKO</name>
<evidence type="ECO:0000313" key="2">
    <source>
        <dbReference type="Ensembl" id="ENSVKKP00000017560.1"/>
    </source>
</evidence>
<keyword evidence="3" id="KW-1185">Reference proteome</keyword>
<dbReference type="AlphaFoldDB" id="A0A8D2Q3U9"/>
<proteinExistence type="predicted"/>
<dbReference type="Proteomes" id="UP000694545">
    <property type="component" value="Unplaced"/>
</dbReference>
<protein>
    <submittedName>
        <fullName evidence="2">Uncharacterized protein</fullName>
    </submittedName>
</protein>
<reference evidence="2" key="2">
    <citation type="submission" date="2025-09" db="UniProtKB">
        <authorList>
            <consortium name="Ensembl"/>
        </authorList>
    </citation>
    <scope>IDENTIFICATION</scope>
</reference>
<organism evidence="2 3">
    <name type="scientific">Varanus komodoensis</name>
    <name type="common">Komodo dragon</name>
    <dbReference type="NCBI Taxonomy" id="61221"/>
    <lineage>
        <taxon>Eukaryota</taxon>
        <taxon>Metazoa</taxon>
        <taxon>Chordata</taxon>
        <taxon>Craniata</taxon>
        <taxon>Vertebrata</taxon>
        <taxon>Euteleostomi</taxon>
        <taxon>Lepidosauria</taxon>
        <taxon>Squamata</taxon>
        <taxon>Bifurcata</taxon>
        <taxon>Unidentata</taxon>
        <taxon>Episquamata</taxon>
        <taxon>Toxicofera</taxon>
        <taxon>Anguimorpha</taxon>
        <taxon>Paleoanguimorpha</taxon>
        <taxon>Varanoidea</taxon>
        <taxon>Varanidae</taxon>
        <taxon>Varanus</taxon>
    </lineage>
</organism>
<reference evidence="2" key="1">
    <citation type="submission" date="2025-08" db="UniProtKB">
        <authorList>
            <consortium name="Ensembl"/>
        </authorList>
    </citation>
    <scope>IDENTIFICATION</scope>
</reference>
<feature type="compositionally biased region" description="Low complexity" evidence="1">
    <location>
        <begin position="90"/>
        <end position="100"/>
    </location>
</feature>
<feature type="region of interest" description="Disordered" evidence="1">
    <location>
        <begin position="173"/>
        <end position="205"/>
    </location>
</feature>
<sequence length="205" mass="20887">EITIGCGGTKGTEMHTICTSTVGKGPGLIAWVLKPLNEGPRPPLRDLLSPRATGTAPHPTRPEEGSDESDAGSMGRVRGGNEGGAPLTFSPSACPASAPRASSAHSAVHVLPGTAMPAFPRPASPLARQPGRSLMAAEPGPEPYSRLYTIPTSATDAGPRTHCCVTWRRQPSASWKAPEGHGVQPPAAAGQSNSALVHTGGQGSV</sequence>
<feature type="region of interest" description="Disordered" evidence="1">
    <location>
        <begin position="34"/>
        <end position="100"/>
    </location>
</feature>